<gene>
    <name evidence="4" type="ORF">ESV85_03575</name>
</gene>
<protein>
    <submittedName>
        <fullName evidence="4">Aminotransferase class I/II-fold pyridoxal phosphate-dependent enzyme</fullName>
    </submittedName>
</protein>
<dbReference type="InterPro" id="IPR050087">
    <property type="entry name" value="AON_synthase_class-II"/>
</dbReference>
<dbReference type="EMBL" id="VORW01000001">
    <property type="protein sequence ID" value="TXE14659.1"/>
    <property type="molecule type" value="Genomic_DNA"/>
</dbReference>
<evidence type="ECO:0000313" key="5">
    <source>
        <dbReference type="Proteomes" id="UP000321935"/>
    </source>
</evidence>
<name>A0A5C7B4G2_9BACT</name>
<dbReference type="OrthoDB" id="846426at2"/>
<organism evidence="4 5">
    <name type="scientific">Algoriphagus aquimarinus</name>
    <dbReference type="NCBI Taxonomy" id="237018"/>
    <lineage>
        <taxon>Bacteria</taxon>
        <taxon>Pseudomonadati</taxon>
        <taxon>Bacteroidota</taxon>
        <taxon>Cytophagia</taxon>
        <taxon>Cytophagales</taxon>
        <taxon>Cyclobacteriaceae</taxon>
        <taxon>Algoriphagus</taxon>
    </lineage>
</organism>
<dbReference type="InterPro" id="IPR015422">
    <property type="entry name" value="PyrdxlP-dep_Trfase_small"/>
</dbReference>
<dbReference type="SUPFAM" id="SSF53383">
    <property type="entry name" value="PLP-dependent transferases"/>
    <property type="match status" value="1"/>
</dbReference>
<comment type="caution">
    <text evidence="4">The sequence shown here is derived from an EMBL/GenBank/DDBJ whole genome shotgun (WGS) entry which is preliminary data.</text>
</comment>
<sequence length="355" mass="39410">MTTLKNQYLDSGIGRTIKVEGKEYLYFSGTSYLGIAQDKTFLNALSDNLFLFGANHGQSRINNIRLNVFDDFENHFAQKARSESAAVLSSGYLAGIAAWRSLYKDADETWIAPDAHSAIVPDNLSPSIQLDFIQWKNHCIELSESLSPRKILLIANAVDPFTCEIHDYDWVKEIAQKHDVSLLIDDSHAFGAIGKSIYGTYQKWTDPNINLLVSGSLGKGLGLPAGIILGQESQIYKIKATPLFGGASPGSPAHLKTFLDMENLYKKKKSWLEDACGIFAQETANIAQIKGSRNFPAFVYTDDTWVNEFEKAGIITSSFPYPTPESPSVNRIVISAFHELEDLMYLNQLIQDLAP</sequence>
<dbReference type="InterPro" id="IPR004839">
    <property type="entry name" value="Aminotransferase_I/II_large"/>
</dbReference>
<comment type="cofactor">
    <cofactor evidence="1">
        <name>pyridoxal 5'-phosphate</name>
        <dbReference type="ChEBI" id="CHEBI:597326"/>
    </cofactor>
</comment>
<dbReference type="GO" id="GO:0030170">
    <property type="term" value="F:pyridoxal phosphate binding"/>
    <property type="evidence" value="ECO:0007669"/>
    <property type="project" value="InterPro"/>
</dbReference>
<keyword evidence="2 4" id="KW-0808">Transferase</keyword>
<evidence type="ECO:0000313" key="4">
    <source>
        <dbReference type="EMBL" id="TXE14659.1"/>
    </source>
</evidence>
<dbReference type="Gene3D" id="3.40.640.10">
    <property type="entry name" value="Type I PLP-dependent aspartate aminotransferase-like (Major domain)"/>
    <property type="match status" value="1"/>
</dbReference>
<feature type="domain" description="Aminotransferase class I/classII large" evidence="3">
    <location>
        <begin position="54"/>
        <end position="238"/>
    </location>
</feature>
<evidence type="ECO:0000259" key="3">
    <source>
        <dbReference type="Pfam" id="PF00155"/>
    </source>
</evidence>
<dbReference type="Pfam" id="PF00155">
    <property type="entry name" value="Aminotran_1_2"/>
    <property type="match status" value="1"/>
</dbReference>
<keyword evidence="4" id="KW-0032">Aminotransferase</keyword>
<dbReference type="GO" id="GO:0008483">
    <property type="term" value="F:transaminase activity"/>
    <property type="evidence" value="ECO:0007669"/>
    <property type="project" value="UniProtKB-KW"/>
</dbReference>
<reference evidence="4 5" key="1">
    <citation type="submission" date="2019-08" db="EMBL/GenBank/DDBJ databases">
        <title>Genomes sequence of Algoriphagus aquimarinus ACAM450.</title>
        <authorList>
            <person name="Bowman J.P."/>
        </authorList>
    </citation>
    <scope>NUCLEOTIDE SEQUENCE [LARGE SCALE GENOMIC DNA]</scope>
    <source>
        <strain evidence="4 5">ACAM 450</strain>
    </source>
</reference>
<accession>A0A5C7B4G2</accession>
<dbReference type="Gene3D" id="3.90.1150.10">
    <property type="entry name" value="Aspartate Aminotransferase, domain 1"/>
    <property type="match status" value="1"/>
</dbReference>
<proteinExistence type="predicted"/>
<dbReference type="InterPro" id="IPR015424">
    <property type="entry name" value="PyrdxlP-dep_Trfase"/>
</dbReference>
<dbReference type="AlphaFoldDB" id="A0A5C7B4G2"/>
<evidence type="ECO:0000256" key="1">
    <source>
        <dbReference type="ARBA" id="ARBA00001933"/>
    </source>
</evidence>
<evidence type="ECO:0000256" key="2">
    <source>
        <dbReference type="ARBA" id="ARBA00022679"/>
    </source>
</evidence>
<dbReference type="PANTHER" id="PTHR13693">
    <property type="entry name" value="CLASS II AMINOTRANSFERASE/8-AMINO-7-OXONONANOATE SYNTHASE"/>
    <property type="match status" value="1"/>
</dbReference>
<dbReference type="Proteomes" id="UP000321935">
    <property type="component" value="Unassembled WGS sequence"/>
</dbReference>
<dbReference type="InterPro" id="IPR015421">
    <property type="entry name" value="PyrdxlP-dep_Trfase_major"/>
</dbReference>